<evidence type="ECO:0000256" key="4">
    <source>
        <dbReference type="ARBA" id="ARBA00022538"/>
    </source>
</evidence>
<keyword evidence="6" id="KW-0630">Potassium</keyword>
<keyword evidence="8" id="KW-0406">Ion transport</keyword>
<keyword evidence="5 11" id="KW-0812">Transmembrane</keyword>
<feature type="domain" description="K+ potassium transporter C-terminal" evidence="13">
    <location>
        <begin position="722"/>
        <end position="793"/>
    </location>
</feature>
<feature type="transmembrane region" description="Helical" evidence="11">
    <location>
        <begin position="376"/>
        <end position="399"/>
    </location>
</feature>
<name>A0A836BPV2_9CHLO</name>
<feature type="region of interest" description="Disordered" evidence="10">
    <location>
        <begin position="877"/>
        <end position="906"/>
    </location>
</feature>
<dbReference type="InterPro" id="IPR053951">
    <property type="entry name" value="K_trans_N"/>
</dbReference>
<feature type="compositionally biased region" description="Low complexity" evidence="10">
    <location>
        <begin position="886"/>
        <end position="904"/>
    </location>
</feature>
<evidence type="ECO:0000259" key="12">
    <source>
        <dbReference type="Pfam" id="PF02705"/>
    </source>
</evidence>
<dbReference type="PANTHER" id="PTHR30540">
    <property type="entry name" value="OSMOTIC STRESS POTASSIUM TRANSPORTER"/>
    <property type="match status" value="1"/>
</dbReference>
<dbReference type="EMBL" id="JAEHOE010000189">
    <property type="protein sequence ID" value="KAG2483114.1"/>
    <property type="molecule type" value="Genomic_DNA"/>
</dbReference>
<feature type="region of interest" description="Disordered" evidence="10">
    <location>
        <begin position="807"/>
        <end position="834"/>
    </location>
</feature>
<evidence type="ECO:0000256" key="7">
    <source>
        <dbReference type="ARBA" id="ARBA00022989"/>
    </source>
</evidence>
<dbReference type="OrthoDB" id="504708at2759"/>
<feature type="compositionally biased region" description="Pro residues" evidence="10">
    <location>
        <begin position="807"/>
        <end position="824"/>
    </location>
</feature>
<evidence type="ECO:0000313" key="14">
    <source>
        <dbReference type="EMBL" id="KAG2483114.1"/>
    </source>
</evidence>
<evidence type="ECO:0000256" key="10">
    <source>
        <dbReference type="SAM" id="MobiDB-lite"/>
    </source>
</evidence>
<comment type="caution">
    <text evidence="14">The sequence shown here is derived from an EMBL/GenBank/DDBJ whole genome shotgun (WGS) entry which is preliminary data.</text>
</comment>
<dbReference type="InterPro" id="IPR003855">
    <property type="entry name" value="K+_transporter"/>
</dbReference>
<feature type="compositionally biased region" description="Low complexity" evidence="10">
    <location>
        <begin position="551"/>
        <end position="563"/>
    </location>
</feature>
<dbReference type="GO" id="GO:0016020">
    <property type="term" value="C:membrane"/>
    <property type="evidence" value="ECO:0007669"/>
    <property type="project" value="UniProtKB-SubCell"/>
</dbReference>
<dbReference type="Pfam" id="PF22776">
    <property type="entry name" value="K_trans_C"/>
    <property type="match status" value="1"/>
</dbReference>
<feature type="transmembrane region" description="Helical" evidence="11">
    <location>
        <begin position="230"/>
        <end position="250"/>
    </location>
</feature>
<evidence type="ECO:0008006" key="16">
    <source>
        <dbReference type="Google" id="ProtNLM"/>
    </source>
</evidence>
<feature type="transmembrane region" description="Helical" evidence="11">
    <location>
        <begin position="161"/>
        <end position="179"/>
    </location>
</feature>
<evidence type="ECO:0000256" key="2">
    <source>
        <dbReference type="ARBA" id="ARBA00008440"/>
    </source>
</evidence>
<dbReference type="GO" id="GO:0015079">
    <property type="term" value="F:potassium ion transmembrane transporter activity"/>
    <property type="evidence" value="ECO:0007669"/>
    <property type="project" value="InterPro"/>
</dbReference>
<dbReference type="AlphaFoldDB" id="A0A836BPV2"/>
<dbReference type="InterPro" id="IPR053952">
    <property type="entry name" value="K_trans_C"/>
</dbReference>
<evidence type="ECO:0000256" key="6">
    <source>
        <dbReference type="ARBA" id="ARBA00022958"/>
    </source>
</evidence>
<evidence type="ECO:0000259" key="13">
    <source>
        <dbReference type="Pfam" id="PF22776"/>
    </source>
</evidence>
<comment type="similarity">
    <text evidence="2">Belongs to the HAK/KUP transporter (TC 2.A.72.3) family.</text>
</comment>
<reference evidence="14" key="1">
    <citation type="journal article" date="2020" name="bioRxiv">
        <title>Comparative genomics of Chlamydomonas.</title>
        <authorList>
            <person name="Craig R.J."/>
            <person name="Hasan A.R."/>
            <person name="Ness R.W."/>
            <person name="Keightley P.D."/>
        </authorList>
    </citation>
    <scope>NUCLEOTIDE SEQUENCE</scope>
    <source>
        <strain evidence="14">CCAP 11/70</strain>
    </source>
</reference>
<feature type="region of interest" description="Disordered" evidence="10">
    <location>
        <begin position="66"/>
        <end position="113"/>
    </location>
</feature>
<dbReference type="Proteomes" id="UP000612055">
    <property type="component" value="Unassembled WGS sequence"/>
</dbReference>
<feature type="transmembrane region" description="Helical" evidence="11">
    <location>
        <begin position="459"/>
        <end position="479"/>
    </location>
</feature>
<feature type="transmembrane region" description="Helical" evidence="11">
    <location>
        <begin position="199"/>
        <end position="218"/>
    </location>
</feature>
<evidence type="ECO:0000256" key="5">
    <source>
        <dbReference type="ARBA" id="ARBA00022692"/>
    </source>
</evidence>
<feature type="region of interest" description="Disordered" evidence="10">
    <location>
        <begin position="542"/>
        <end position="570"/>
    </location>
</feature>
<feature type="transmembrane region" description="Helical" evidence="11">
    <location>
        <begin position="337"/>
        <end position="355"/>
    </location>
</feature>
<organism evidence="14 15">
    <name type="scientific">Edaphochlamys debaryana</name>
    <dbReference type="NCBI Taxonomy" id="47281"/>
    <lineage>
        <taxon>Eukaryota</taxon>
        <taxon>Viridiplantae</taxon>
        <taxon>Chlorophyta</taxon>
        <taxon>core chlorophytes</taxon>
        <taxon>Chlorophyceae</taxon>
        <taxon>CS clade</taxon>
        <taxon>Chlamydomonadales</taxon>
        <taxon>Chlamydomonadales incertae sedis</taxon>
        <taxon>Edaphochlamys</taxon>
    </lineage>
</organism>
<feature type="transmembrane region" description="Helical" evidence="11">
    <location>
        <begin position="485"/>
        <end position="502"/>
    </location>
</feature>
<keyword evidence="3" id="KW-0813">Transport</keyword>
<keyword evidence="15" id="KW-1185">Reference proteome</keyword>
<evidence type="ECO:0000313" key="15">
    <source>
        <dbReference type="Proteomes" id="UP000612055"/>
    </source>
</evidence>
<evidence type="ECO:0000256" key="8">
    <source>
        <dbReference type="ARBA" id="ARBA00023065"/>
    </source>
</evidence>
<evidence type="ECO:0000256" key="3">
    <source>
        <dbReference type="ARBA" id="ARBA00022448"/>
    </source>
</evidence>
<keyword evidence="4" id="KW-0633">Potassium transport</keyword>
<dbReference type="Pfam" id="PF02705">
    <property type="entry name" value="K_trans"/>
    <property type="match status" value="2"/>
</dbReference>
<feature type="region of interest" description="Disordered" evidence="10">
    <location>
        <begin position="280"/>
        <end position="300"/>
    </location>
</feature>
<comment type="subcellular location">
    <subcellularLocation>
        <location evidence="1">Membrane</location>
        <topology evidence="1">Multi-pass membrane protein</topology>
    </subcellularLocation>
</comment>
<feature type="transmembrane region" description="Helical" evidence="11">
    <location>
        <begin position="514"/>
        <end position="534"/>
    </location>
</feature>
<feature type="compositionally biased region" description="Gly residues" evidence="10">
    <location>
        <begin position="662"/>
        <end position="674"/>
    </location>
</feature>
<keyword evidence="9 11" id="KW-0472">Membrane</keyword>
<proteinExistence type="inferred from homology"/>
<evidence type="ECO:0000256" key="11">
    <source>
        <dbReference type="SAM" id="Phobius"/>
    </source>
</evidence>
<protein>
    <recommendedName>
        <fullName evidence="16">Potassium transporter</fullName>
    </recommendedName>
</protein>
<accession>A0A836BPV2</accession>
<feature type="domain" description="K+ potassium transporter integral membrane" evidence="12">
    <location>
        <begin position="303"/>
        <end position="529"/>
    </location>
</feature>
<evidence type="ECO:0000256" key="9">
    <source>
        <dbReference type="ARBA" id="ARBA00023136"/>
    </source>
</evidence>
<evidence type="ECO:0000256" key="1">
    <source>
        <dbReference type="ARBA" id="ARBA00004141"/>
    </source>
</evidence>
<feature type="region of interest" description="Disordered" evidence="10">
    <location>
        <begin position="655"/>
        <end position="679"/>
    </location>
</feature>
<gene>
    <name evidence="14" type="ORF">HYH03_018004</name>
</gene>
<feature type="transmembrane region" description="Helical" evidence="11">
    <location>
        <begin position="427"/>
        <end position="447"/>
    </location>
</feature>
<sequence>MQRAPPRRGGADVLGIMSLIFWTLTLEVLVKYCGIVLAAGDEGQGGTFALCSLLCRHIGIRPHGVRGPGGAPAPAPAPAPPPGTDKGEGGAGANGTSPHDTAHHSGTIAAHPTSPLPASVARWWAPPRWAQRLAAASSALTRANAEWTRAFFRGSRSAQRVLWGASVIGTAMLLGDGVLTPSISVLSAVSGLQVAVPSLSQGAVVGITIAVLALVFSLQRLGTGTVSRCFAPVIALWLLANAAIGCWNLAQHGAGVFRALDPSWMGTYFAHNGAAAWRVRGPDSKSRTQPGGMAGAAGGSGRMRSLGSVMLCVTGAEALFADLGHFSRGSITAASTLLAYPCLVITYLGQSAFLIRHPLEKDAFWKSLPSQVLYPMLVLATLAAIVASQALISGVFSIVRQAMLLGAFPPVQVVFTGGSKPGAATQVYVPLVNALLFVLCCAVVAGFGSTVALGKAYGLAVMTDMVTTTCLVSLVMVTVWEASPLLVAAFLALFLAVEGAYWSANIVKVHEGGWFTVAVAVAVAALMLSCGRLSRPTALTLASSGGGGSGSSRNGRAAAAGAAMPSEHSWPPSAAVAQRAAAAAYPAGPELSFGDGPAAGVHGGAVGLARASPFAAAPKHAAVAAAAAAAAPAAAGYTPRAALLALELPAALLAAPPESDDGGSGGGSEAGGEADGVCEPVAEADPPPLLVVPLTRLDGIGVYYLDESMGDGLAAEEPRGPELPPVLVHFLRNVQAVHTVGVFLCVRRLPTPSVPRGQRLSVRTDGGLPPNFYRAVAVYGYLDVVDHGPAFLSELLDGVRRALRAHPPAPAPALPPPLHPPPSDAPAGDGGALGRSGGDCGGGGCVKARAEAAVAAFLEAELAGVVYYASRPRLRTARPAAPPPTASSSPTSASAPPASAPSTRRPARNPLHALLAALTAPLASALSAACAWARSCGCWLALGVLYRGLAAVAVEDMERWRVPPEALVELGLAVDLM</sequence>
<keyword evidence="7 11" id="KW-1133">Transmembrane helix</keyword>
<feature type="compositionally biased region" description="Pro residues" evidence="10">
    <location>
        <begin position="71"/>
        <end position="83"/>
    </location>
</feature>
<feature type="domain" description="K+ potassium transporter integral membrane" evidence="12">
    <location>
        <begin position="11"/>
        <end position="279"/>
    </location>
</feature>
<dbReference type="PANTHER" id="PTHR30540:SF83">
    <property type="entry name" value="K+ POTASSIUM TRANSPORTER"/>
    <property type="match status" value="1"/>
</dbReference>